<evidence type="ECO:0000313" key="3">
    <source>
        <dbReference type="Proteomes" id="UP000268313"/>
    </source>
</evidence>
<dbReference type="RefSeq" id="WP_120604283.1">
    <property type="nucleotide sequence ID" value="NZ_JABFJX010000269.1"/>
</dbReference>
<proteinExistence type="predicted"/>
<feature type="domain" description="VOC" evidence="1">
    <location>
        <begin position="5"/>
        <end position="125"/>
    </location>
</feature>
<sequence length="266" mass="28740">MSTGSFIWYELMTHDPSVAARFYGAVVGWKIPDQPAPMPNGQDYRMIMRGDGGSAGGVLRLSQDMLQHGAQPCWLGYLHVADVDASLQTMVADGAKVLMPRMDLPVGKIAMVADPMGTPFYVMAPIPPPGKPEAKSDVFDVKESQRIRWNELGSPDLARAKAFYAKHFHFQFNDVMPMGPMGDYCFIDHDGVRLGAIMQKPTESPGPTGTWLFYFGVSSVAEAQRAITANGGKVLQGPHEVPGGDWIVVATDPAGAVFGVVGRKGE</sequence>
<dbReference type="Pfam" id="PF00903">
    <property type="entry name" value="Glyoxalase"/>
    <property type="match status" value="1"/>
</dbReference>
<gene>
    <name evidence="2" type="ORF">D7X32_20670</name>
</gene>
<dbReference type="AlphaFoldDB" id="A0A3A8K1Z4"/>
<dbReference type="Gene3D" id="3.10.180.10">
    <property type="entry name" value="2,3-Dihydroxybiphenyl 1,2-Dioxygenase, domain 1"/>
    <property type="match status" value="2"/>
</dbReference>
<name>A0A3A8K1Z4_9BACT</name>
<dbReference type="EMBL" id="RAWE01000074">
    <property type="protein sequence ID" value="RKH01287.1"/>
    <property type="molecule type" value="Genomic_DNA"/>
</dbReference>
<evidence type="ECO:0000259" key="1">
    <source>
        <dbReference type="PROSITE" id="PS51819"/>
    </source>
</evidence>
<dbReference type="PANTHER" id="PTHR33993:SF14">
    <property type="entry name" value="GB|AAF24581.1"/>
    <property type="match status" value="1"/>
</dbReference>
<organism evidence="2 3">
    <name type="scientific">Corallococcus carmarthensis</name>
    <dbReference type="NCBI Taxonomy" id="2316728"/>
    <lineage>
        <taxon>Bacteria</taxon>
        <taxon>Pseudomonadati</taxon>
        <taxon>Myxococcota</taxon>
        <taxon>Myxococcia</taxon>
        <taxon>Myxococcales</taxon>
        <taxon>Cystobacterineae</taxon>
        <taxon>Myxococcaceae</taxon>
        <taxon>Corallococcus</taxon>
    </lineage>
</organism>
<dbReference type="PROSITE" id="PS51819">
    <property type="entry name" value="VOC"/>
    <property type="match status" value="2"/>
</dbReference>
<dbReference type="InterPro" id="IPR037523">
    <property type="entry name" value="VOC_core"/>
</dbReference>
<dbReference type="InterPro" id="IPR052164">
    <property type="entry name" value="Anthracycline_SecMetBiosynth"/>
</dbReference>
<dbReference type="PANTHER" id="PTHR33993">
    <property type="entry name" value="GLYOXALASE-RELATED"/>
    <property type="match status" value="1"/>
</dbReference>
<dbReference type="CDD" id="cd07247">
    <property type="entry name" value="SgaA_N_like"/>
    <property type="match status" value="2"/>
</dbReference>
<dbReference type="Proteomes" id="UP000268313">
    <property type="component" value="Unassembled WGS sequence"/>
</dbReference>
<dbReference type="InterPro" id="IPR004360">
    <property type="entry name" value="Glyas_Fos-R_dOase_dom"/>
</dbReference>
<evidence type="ECO:0000313" key="2">
    <source>
        <dbReference type="EMBL" id="RKH01287.1"/>
    </source>
</evidence>
<keyword evidence="3" id="KW-1185">Reference proteome</keyword>
<comment type="caution">
    <text evidence="2">The sequence shown here is derived from an EMBL/GenBank/DDBJ whole genome shotgun (WGS) entry which is preliminary data.</text>
</comment>
<dbReference type="Pfam" id="PF18029">
    <property type="entry name" value="Glyoxalase_6"/>
    <property type="match status" value="1"/>
</dbReference>
<dbReference type="InterPro" id="IPR029068">
    <property type="entry name" value="Glyas_Bleomycin-R_OHBP_Dase"/>
</dbReference>
<feature type="domain" description="VOC" evidence="1">
    <location>
        <begin position="146"/>
        <end position="263"/>
    </location>
</feature>
<dbReference type="OrthoDB" id="9792323at2"/>
<reference evidence="3" key="1">
    <citation type="submission" date="2018-09" db="EMBL/GenBank/DDBJ databases">
        <authorList>
            <person name="Livingstone P.G."/>
            <person name="Whitworth D.E."/>
        </authorList>
    </citation>
    <scope>NUCLEOTIDE SEQUENCE [LARGE SCALE GENOMIC DNA]</scope>
    <source>
        <strain evidence="3">CA043D</strain>
    </source>
</reference>
<dbReference type="SUPFAM" id="SSF54593">
    <property type="entry name" value="Glyoxalase/Bleomycin resistance protein/Dihydroxybiphenyl dioxygenase"/>
    <property type="match status" value="2"/>
</dbReference>
<dbReference type="InterPro" id="IPR041581">
    <property type="entry name" value="Glyoxalase_6"/>
</dbReference>
<accession>A0A3A8K1Z4</accession>
<protein>
    <submittedName>
        <fullName evidence="2">VOC family protein</fullName>
    </submittedName>
</protein>